<keyword evidence="2" id="KW-1185">Reference proteome</keyword>
<dbReference type="STRING" id="485917.Phep_3667"/>
<name>C6XU65_PEDHD</name>
<dbReference type="EMBL" id="CP001681">
    <property type="protein sequence ID" value="ACU05858.1"/>
    <property type="molecule type" value="Genomic_DNA"/>
</dbReference>
<proteinExistence type="predicted"/>
<dbReference type="KEGG" id="phe:Phep_3667"/>
<evidence type="ECO:0000313" key="2">
    <source>
        <dbReference type="Proteomes" id="UP000000852"/>
    </source>
</evidence>
<sequence>MDKIKIGIILLLFSSCAETHGYKSAHHHLIFVYNKRITVDFTSKVVKATYGEWNYTDTLKMSKNEEQQIIKSFDDNRLDEMRGTAIYASEHRIMPARDLRIKLFYDKKKLLEITVDEDYSKGIFAFGQEYRAVTFRNVVLKMLKNNAEFKKAIAALDKYFSDNHLFDI</sequence>
<evidence type="ECO:0000313" key="1">
    <source>
        <dbReference type="EMBL" id="ACU05858.1"/>
    </source>
</evidence>
<accession>C6XU65</accession>
<dbReference type="PROSITE" id="PS51257">
    <property type="entry name" value="PROKAR_LIPOPROTEIN"/>
    <property type="match status" value="1"/>
</dbReference>
<dbReference type="RefSeq" id="WP_015809467.1">
    <property type="nucleotide sequence ID" value="NC_013061.1"/>
</dbReference>
<gene>
    <name evidence="1" type="ordered locus">Phep_3667</name>
</gene>
<dbReference type="AlphaFoldDB" id="C6XU65"/>
<organism evidence="1 2">
    <name type="scientific">Pedobacter heparinus (strain ATCC 13125 / DSM 2366 / CIP 104194 / JCM 7457 / NBRC 12017 / NCIMB 9290 / NRRL B-14731 / HIM 762-3)</name>
    <dbReference type="NCBI Taxonomy" id="485917"/>
    <lineage>
        <taxon>Bacteria</taxon>
        <taxon>Pseudomonadati</taxon>
        <taxon>Bacteroidota</taxon>
        <taxon>Sphingobacteriia</taxon>
        <taxon>Sphingobacteriales</taxon>
        <taxon>Sphingobacteriaceae</taxon>
        <taxon>Pedobacter</taxon>
    </lineage>
</organism>
<dbReference type="OrthoDB" id="815576at2"/>
<reference evidence="1 2" key="1">
    <citation type="journal article" date="2009" name="Stand. Genomic Sci.">
        <title>Complete genome sequence of Pedobacter heparinus type strain (HIM 762-3).</title>
        <authorList>
            <person name="Han C."/>
            <person name="Spring S."/>
            <person name="Lapidus A."/>
            <person name="Del Rio T.G."/>
            <person name="Tice H."/>
            <person name="Copeland A."/>
            <person name="Cheng J.F."/>
            <person name="Lucas S."/>
            <person name="Chen F."/>
            <person name="Nolan M."/>
            <person name="Bruce D."/>
            <person name="Goodwin L."/>
            <person name="Pitluck S."/>
            <person name="Ivanova N."/>
            <person name="Mavromatis K."/>
            <person name="Mikhailova N."/>
            <person name="Pati A."/>
            <person name="Chen A."/>
            <person name="Palaniappan K."/>
            <person name="Land M."/>
            <person name="Hauser L."/>
            <person name="Chang Y.J."/>
            <person name="Jeffries C.C."/>
            <person name="Saunders E."/>
            <person name="Chertkov O."/>
            <person name="Brettin T."/>
            <person name="Goker M."/>
            <person name="Rohde M."/>
            <person name="Bristow J."/>
            <person name="Eisen J.A."/>
            <person name="Markowitz V."/>
            <person name="Hugenholtz P."/>
            <person name="Kyrpides N.C."/>
            <person name="Klenk H.P."/>
            <person name="Detter J.C."/>
        </authorList>
    </citation>
    <scope>NUCLEOTIDE SEQUENCE [LARGE SCALE GENOMIC DNA]</scope>
    <source>
        <strain evidence="2">ATCC 13125 / DSM 2366 / CIP 104194 / JCM 7457 / NBRC 12017 / NCIMB 9290 / NRRL B-14731 / HIM 762-3</strain>
    </source>
</reference>
<protein>
    <submittedName>
        <fullName evidence="1">Uncharacterized protein</fullName>
    </submittedName>
</protein>
<dbReference type="HOGENOM" id="CLU_1584923_0_0_10"/>
<dbReference type="eggNOG" id="ENOG502ZR7W">
    <property type="taxonomic scope" value="Bacteria"/>
</dbReference>
<dbReference type="Proteomes" id="UP000000852">
    <property type="component" value="Chromosome"/>
</dbReference>